<reference evidence="4" key="1">
    <citation type="submission" date="2020-10" db="EMBL/GenBank/DDBJ databases">
        <title>Genome-based taxonomic classification of the species Anabaenopsis elenkinii.</title>
        <authorList>
            <person name="Delbaje E."/>
            <person name="Andreote A.P.D."/>
            <person name="Pellegrinetti T.A."/>
            <person name="Cruz R.B."/>
            <person name="Branco L.H.Z."/>
            <person name="Fiore M.F."/>
        </authorList>
    </citation>
    <scope>NUCLEOTIDE SEQUENCE [LARGE SCALE GENOMIC DNA]</scope>
    <source>
        <strain evidence="4">CCIBt3563</strain>
    </source>
</reference>
<evidence type="ECO:0000256" key="2">
    <source>
        <dbReference type="SAM" id="Phobius"/>
    </source>
</evidence>
<feature type="coiled-coil region" evidence="1">
    <location>
        <begin position="112"/>
        <end position="173"/>
    </location>
</feature>
<keyword evidence="1" id="KW-0175">Coiled coil</keyword>
<dbReference type="EMBL" id="CP063311">
    <property type="protein sequence ID" value="QOV23623.1"/>
    <property type="molecule type" value="Genomic_DNA"/>
</dbReference>
<gene>
    <name evidence="3" type="ORF">IM676_04815</name>
</gene>
<dbReference type="AlphaFoldDB" id="A0A7S6U6R7"/>
<dbReference type="Proteomes" id="UP000593846">
    <property type="component" value="Chromosome"/>
</dbReference>
<feature type="transmembrane region" description="Helical" evidence="2">
    <location>
        <begin position="12"/>
        <end position="36"/>
    </location>
</feature>
<keyword evidence="4" id="KW-1185">Reference proteome</keyword>
<sequence length="278" mass="31453">MTNPHAAGNAAFILKVVGIILLLSFFLEFFIVILPLQITNTGWQINLATSLVDRGILPLVAIGMLFAADGIDSFAPGDRPKPIDIKLPIFILSSILGLIFLLIFPLHVNNVRQATTQNIDQIRQEAQQAENEVNNRLSQFQAQLNNEQGKAQLEQLRNQLRNQFTEVLKNEETYQQALNNPQIPPEQKELLQKFKTNPAEIETFIAQQTDPQAQANQRLTEIRQRRQQAEKQARGDAWKSGLRIGVSSLLLSLGYIIIGWTGLRRMKHMAVTSEDKYY</sequence>
<feature type="transmembrane region" description="Helical" evidence="2">
    <location>
        <begin position="56"/>
        <end position="75"/>
    </location>
</feature>
<feature type="transmembrane region" description="Helical" evidence="2">
    <location>
        <begin position="244"/>
        <end position="263"/>
    </location>
</feature>
<dbReference type="InterPro" id="IPR047709">
    <property type="entry name" value="HpsJ-like"/>
</dbReference>
<evidence type="ECO:0000313" key="3">
    <source>
        <dbReference type="EMBL" id="QOV23623.1"/>
    </source>
</evidence>
<name>A0A7S6U6R7_9CYAN</name>
<protein>
    <submittedName>
        <fullName evidence="3">Uncharacterized protein</fullName>
    </submittedName>
</protein>
<proteinExistence type="predicted"/>
<dbReference type="NCBIfam" id="NF038305">
    <property type="entry name" value="HpsJ_fam"/>
    <property type="match status" value="1"/>
</dbReference>
<feature type="transmembrane region" description="Helical" evidence="2">
    <location>
        <begin position="87"/>
        <end position="108"/>
    </location>
</feature>
<dbReference type="RefSeq" id="WP_200989169.1">
    <property type="nucleotide sequence ID" value="NZ_CP063311.1"/>
</dbReference>
<keyword evidence="2" id="KW-0812">Transmembrane</keyword>
<evidence type="ECO:0000256" key="1">
    <source>
        <dbReference type="SAM" id="Coils"/>
    </source>
</evidence>
<keyword evidence="2" id="KW-1133">Transmembrane helix</keyword>
<evidence type="ECO:0000313" key="4">
    <source>
        <dbReference type="Proteomes" id="UP000593846"/>
    </source>
</evidence>
<organism evidence="3 4">
    <name type="scientific">Anabaenopsis elenkinii CCIBt3563</name>
    <dbReference type="NCBI Taxonomy" id="2779889"/>
    <lineage>
        <taxon>Bacteria</taxon>
        <taxon>Bacillati</taxon>
        <taxon>Cyanobacteriota</taxon>
        <taxon>Cyanophyceae</taxon>
        <taxon>Nostocales</taxon>
        <taxon>Nodulariaceae</taxon>
        <taxon>Anabaenopsis</taxon>
    </lineage>
</organism>
<dbReference type="KEGG" id="aee:IM676_04815"/>
<keyword evidence="2" id="KW-0472">Membrane</keyword>
<accession>A0A7S6U6R7</accession>